<sequence length="221" mass="25139">MASQEQCVQTHGALRRARKPHDLKLRVGLQFISSLLLPLTLGVFTVVITFQQQSAAKQQRDEDRMAAELQRAEDRNASLMQRREDQDASRFLAKQATQITRISALTQIIDLLPAIIQNINIKRCSGDMLGLNIRLLNEISQIVRTRFENQITITTSSTSRAIYFHGYLLEQILKIFDITPLDNIPQNININSGIDLKTALCRQILLLPMIIITKENLYLSN</sequence>
<dbReference type="Proteomes" id="UP000663842">
    <property type="component" value="Unassembled WGS sequence"/>
</dbReference>
<keyword evidence="2" id="KW-1133">Transmembrane helix</keyword>
<proteinExistence type="predicted"/>
<evidence type="ECO:0000313" key="3">
    <source>
        <dbReference type="EMBL" id="CAF4369162.1"/>
    </source>
</evidence>
<feature type="non-terminal residue" evidence="3">
    <location>
        <position position="1"/>
    </location>
</feature>
<name>A0A820M895_9BILA</name>
<dbReference type="AlphaFoldDB" id="A0A820M895"/>
<evidence type="ECO:0000256" key="1">
    <source>
        <dbReference type="SAM" id="Coils"/>
    </source>
</evidence>
<protein>
    <submittedName>
        <fullName evidence="3">Uncharacterized protein</fullName>
    </submittedName>
</protein>
<comment type="caution">
    <text evidence="3">The sequence shown here is derived from an EMBL/GenBank/DDBJ whole genome shotgun (WGS) entry which is preliminary data.</text>
</comment>
<dbReference type="EMBL" id="CAJOBF010018399">
    <property type="protein sequence ID" value="CAF4369162.1"/>
    <property type="molecule type" value="Genomic_DNA"/>
</dbReference>
<gene>
    <name evidence="3" type="ORF">UXM345_LOCUS36885</name>
</gene>
<feature type="transmembrane region" description="Helical" evidence="2">
    <location>
        <begin position="27"/>
        <end position="50"/>
    </location>
</feature>
<keyword evidence="1" id="KW-0175">Coiled coil</keyword>
<reference evidence="3" key="1">
    <citation type="submission" date="2021-02" db="EMBL/GenBank/DDBJ databases">
        <authorList>
            <person name="Nowell W R."/>
        </authorList>
    </citation>
    <scope>NUCLEOTIDE SEQUENCE</scope>
</reference>
<keyword evidence="2" id="KW-0812">Transmembrane</keyword>
<accession>A0A820M895</accession>
<keyword evidence="2" id="KW-0472">Membrane</keyword>
<feature type="coiled-coil region" evidence="1">
    <location>
        <begin position="55"/>
        <end position="89"/>
    </location>
</feature>
<evidence type="ECO:0000313" key="4">
    <source>
        <dbReference type="Proteomes" id="UP000663842"/>
    </source>
</evidence>
<organism evidence="3 4">
    <name type="scientific">Rotaria magnacalcarata</name>
    <dbReference type="NCBI Taxonomy" id="392030"/>
    <lineage>
        <taxon>Eukaryota</taxon>
        <taxon>Metazoa</taxon>
        <taxon>Spiralia</taxon>
        <taxon>Gnathifera</taxon>
        <taxon>Rotifera</taxon>
        <taxon>Eurotatoria</taxon>
        <taxon>Bdelloidea</taxon>
        <taxon>Philodinida</taxon>
        <taxon>Philodinidae</taxon>
        <taxon>Rotaria</taxon>
    </lineage>
</organism>
<evidence type="ECO:0000256" key="2">
    <source>
        <dbReference type="SAM" id="Phobius"/>
    </source>
</evidence>